<proteinExistence type="inferred from homology"/>
<gene>
    <name evidence="4" type="ORF">HID58_046989</name>
</gene>
<sequence>IFKDNKTNMTVGQPPLVVKLVVELGGSALVFQCDRIGYNSTTYTPILCPLAAHKLKIDAPLRSLWPTCRNDTCISKVDSDLAFTSNISYPLNYDVIISYMSPSAYLAPKLAVRTRLACVDVFEDSGCSDLPNGANSILGLADSSMSFVKSLESSYKIPFKVALCLSSKPENISGSVYIGGSPYLLPLNHRDVKVSTPLVSIPENGVDNYYIDVKSIETSIYRALVKAFVRKAQRKAVYPFRDCFSYKSFGGKSLLGKKTPVISFVLGGGAKWDIYGTNSLVMAVPALRGSGRSNGVRPSDS</sequence>
<comment type="caution">
    <text evidence="4">The sequence shown here is derived from an EMBL/GenBank/DDBJ whole genome shotgun (WGS) entry which is preliminary data.</text>
</comment>
<feature type="domain" description="Xylanase inhibitor C-terminal" evidence="2">
    <location>
        <begin position="187"/>
        <end position="283"/>
    </location>
</feature>
<comment type="similarity">
    <text evidence="1">Belongs to the peptidase A1 family.</text>
</comment>
<dbReference type="Pfam" id="PF14541">
    <property type="entry name" value="TAXi_C"/>
    <property type="match status" value="1"/>
</dbReference>
<organism evidence="4 5">
    <name type="scientific">Brassica napus</name>
    <name type="common">Rape</name>
    <dbReference type="NCBI Taxonomy" id="3708"/>
    <lineage>
        <taxon>Eukaryota</taxon>
        <taxon>Viridiplantae</taxon>
        <taxon>Streptophyta</taxon>
        <taxon>Embryophyta</taxon>
        <taxon>Tracheophyta</taxon>
        <taxon>Spermatophyta</taxon>
        <taxon>Magnoliopsida</taxon>
        <taxon>eudicotyledons</taxon>
        <taxon>Gunneridae</taxon>
        <taxon>Pentapetalae</taxon>
        <taxon>rosids</taxon>
        <taxon>malvids</taxon>
        <taxon>Brassicales</taxon>
        <taxon>Brassicaceae</taxon>
        <taxon>Brassiceae</taxon>
        <taxon>Brassica</taxon>
    </lineage>
</organism>
<dbReference type="Gene3D" id="2.40.70.10">
    <property type="entry name" value="Acid Proteases"/>
    <property type="match status" value="2"/>
</dbReference>
<accession>A0ABQ8AXW5</accession>
<keyword evidence="5" id="KW-1185">Reference proteome</keyword>
<evidence type="ECO:0000256" key="1">
    <source>
        <dbReference type="ARBA" id="ARBA00007447"/>
    </source>
</evidence>
<evidence type="ECO:0000313" key="4">
    <source>
        <dbReference type="EMBL" id="KAH0897421.1"/>
    </source>
</evidence>
<feature type="domain" description="Xylanase inhibitor N-terminal" evidence="3">
    <location>
        <begin position="7"/>
        <end position="180"/>
    </location>
</feature>
<dbReference type="InterPro" id="IPR001461">
    <property type="entry name" value="Aspartic_peptidase_A1"/>
</dbReference>
<evidence type="ECO:0000313" key="5">
    <source>
        <dbReference type="Proteomes" id="UP000824890"/>
    </source>
</evidence>
<dbReference type="PANTHER" id="PTHR47965">
    <property type="entry name" value="ASPARTYL PROTEASE-RELATED"/>
    <property type="match status" value="1"/>
</dbReference>
<protein>
    <recommendedName>
        <fullName evidence="6">Xylanase inhibitor N-terminal domain-containing protein</fullName>
    </recommendedName>
</protein>
<evidence type="ECO:0008006" key="6">
    <source>
        <dbReference type="Google" id="ProtNLM"/>
    </source>
</evidence>
<dbReference type="PANTHER" id="PTHR47965:SF103">
    <property type="entry name" value="EUKARYOTIC ASPARTYL PROTEASE FAMILY PROTEIN"/>
    <property type="match status" value="1"/>
</dbReference>
<dbReference type="Proteomes" id="UP000824890">
    <property type="component" value="Unassembled WGS sequence"/>
</dbReference>
<dbReference type="EMBL" id="JAGKQM010000012">
    <property type="protein sequence ID" value="KAH0897421.1"/>
    <property type="molecule type" value="Genomic_DNA"/>
</dbReference>
<reference evidence="4 5" key="1">
    <citation type="submission" date="2021-05" db="EMBL/GenBank/DDBJ databases">
        <title>Genome Assembly of Synthetic Allotetraploid Brassica napus Reveals Homoeologous Exchanges between Subgenomes.</title>
        <authorList>
            <person name="Davis J.T."/>
        </authorList>
    </citation>
    <scope>NUCLEOTIDE SEQUENCE [LARGE SCALE GENOMIC DNA]</scope>
    <source>
        <strain evidence="5">cv. Da-Ae</strain>
        <tissue evidence="4">Seedling</tissue>
    </source>
</reference>
<dbReference type="InterPro" id="IPR032861">
    <property type="entry name" value="TAXi_N"/>
</dbReference>
<dbReference type="InterPro" id="IPR021109">
    <property type="entry name" value="Peptidase_aspartic_dom_sf"/>
</dbReference>
<dbReference type="SUPFAM" id="SSF50630">
    <property type="entry name" value="Acid proteases"/>
    <property type="match status" value="1"/>
</dbReference>
<name>A0ABQ8AXW5_BRANA</name>
<dbReference type="InterPro" id="IPR032799">
    <property type="entry name" value="TAXi_C"/>
</dbReference>
<evidence type="ECO:0000259" key="3">
    <source>
        <dbReference type="Pfam" id="PF14543"/>
    </source>
</evidence>
<feature type="non-terminal residue" evidence="4">
    <location>
        <position position="1"/>
    </location>
</feature>
<dbReference type="Pfam" id="PF14543">
    <property type="entry name" value="TAXi_N"/>
    <property type="match status" value="1"/>
</dbReference>
<evidence type="ECO:0000259" key="2">
    <source>
        <dbReference type="Pfam" id="PF14541"/>
    </source>
</evidence>